<dbReference type="Proteomes" id="UP000078559">
    <property type="component" value="Chromosome 5"/>
</dbReference>
<name>A0A194VZ35_CYTMA</name>
<dbReference type="SMR" id="A0A194VZ35"/>
<evidence type="ECO:0000313" key="2">
    <source>
        <dbReference type="Proteomes" id="UP000078559"/>
    </source>
</evidence>
<proteinExistence type="predicted"/>
<evidence type="ECO:0000313" key="1">
    <source>
        <dbReference type="EMBL" id="KUI69474.1"/>
    </source>
</evidence>
<accession>A0A194VZ35</accession>
<keyword evidence="2" id="KW-1185">Reference proteome</keyword>
<reference evidence="1" key="1">
    <citation type="submission" date="2014-12" db="EMBL/GenBank/DDBJ databases">
        <title>Genome Sequence of Valsa Canker Pathogens Uncovers a Specific Adaption of Colonization on Woody Bark.</title>
        <authorList>
            <person name="Yin Z."/>
            <person name="Liu H."/>
            <person name="Gao X."/>
            <person name="Li Z."/>
            <person name="Song N."/>
            <person name="Ke X."/>
            <person name="Dai Q."/>
            <person name="Wu Y."/>
            <person name="Sun Y."/>
            <person name="Xu J.-R."/>
            <person name="Kang Z.K."/>
            <person name="Wang L."/>
            <person name="Huang L."/>
        </authorList>
    </citation>
    <scope>NUCLEOTIDE SEQUENCE [LARGE SCALE GENOMIC DNA]</scope>
    <source>
        <strain evidence="1">03-8</strain>
    </source>
</reference>
<dbReference type="AlphaFoldDB" id="A0A194VZ35"/>
<protein>
    <submittedName>
        <fullName evidence="1">Uncharacterized protein</fullName>
    </submittedName>
</protein>
<dbReference type="EMBL" id="CM003102">
    <property type="protein sequence ID" value="KUI69474.1"/>
    <property type="molecule type" value="Genomic_DNA"/>
</dbReference>
<organism evidence="1 2">
    <name type="scientific">Cytospora mali</name>
    <name type="common">Apple Valsa canker fungus</name>
    <name type="synonym">Valsa mali</name>
    <dbReference type="NCBI Taxonomy" id="578113"/>
    <lineage>
        <taxon>Eukaryota</taxon>
        <taxon>Fungi</taxon>
        <taxon>Dikarya</taxon>
        <taxon>Ascomycota</taxon>
        <taxon>Pezizomycotina</taxon>
        <taxon>Sordariomycetes</taxon>
        <taxon>Sordariomycetidae</taxon>
        <taxon>Diaporthales</taxon>
        <taxon>Cytosporaceae</taxon>
        <taxon>Cytospora</taxon>
    </lineage>
</organism>
<sequence length="131" mass="15158">MSTTIMAWEGFKREWLQLFPNLVWKAGLEQNIISIRGLKHQLDALIKELEHDRVNLSSRLELENNGTAKFVKLLTLVTILNILLDIGELVLRRIDEMIQGLDWSRSKNFRDRLTYLELVGLGLASRVEISN</sequence>
<gene>
    <name evidence="1" type="ORF">VM1G_05344</name>
</gene>